<dbReference type="Pfam" id="PF02330">
    <property type="entry name" value="MAM33"/>
    <property type="match status" value="1"/>
</dbReference>
<accession>A0ABQ9MYX8</accession>
<dbReference type="SUPFAM" id="SSF54529">
    <property type="entry name" value="Mitochondrial glycoprotein MAM33-like"/>
    <property type="match status" value="1"/>
</dbReference>
<dbReference type="PANTHER" id="PTHR10826">
    <property type="entry name" value="COMPLEMENT COMPONENT 1"/>
    <property type="match status" value="1"/>
</dbReference>
<keyword evidence="2" id="KW-1185">Reference proteome</keyword>
<evidence type="ECO:0000313" key="2">
    <source>
        <dbReference type="Proteomes" id="UP001174677"/>
    </source>
</evidence>
<dbReference type="EMBL" id="JARPOI010000004">
    <property type="protein sequence ID" value="KAJ9184074.1"/>
    <property type="molecule type" value="Genomic_DNA"/>
</dbReference>
<dbReference type="InterPro" id="IPR003428">
    <property type="entry name" value="MAM33"/>
</dbReference>
<comment type="caution">
    <text evidence="1">The sequence shown here is derived from an EMBL/GenBank/DDBJ whole genome shotgun (WGS) entry which is preliminary data.</text>
</comment>
<organism evidence="1 2">
    <name type="scientific">Hevea brasiliensis</name>
    <name type="common">Para rubber tree</name>
    <name type="synonym">Siphonia brasiliensis</name>
    <dbReference type="NCBI Taxonomy" id="3981"/>
    <lineage>
        <taxon>Eukaryota</taxon>
        <taxon>Viridiplantae</taxon>
        <taxon>Streptophyta</taxon>
        <taxon>Embryophyta</taxon>
        <taxon>Tracheophyta</taxon>
        <taxon>Spermatophyta</taxon>
        <taxon>Magnoliopsida</taxon>
        <taxon>eudicotyledons</taxon>
        <taxon>Gunneridae</taxon>
        <taxon>Pentapetalae</taxon>
        <taxon>rosids</taxon>
        <taxon>fabids</taxon>
        <taxon>Malpighiales</taxon>
        <taxon>Euphorbiaceae</taxon>
        <taxon>Crotonoideae</taxon>
        <taxon>Micrandreae</taxon>
        <taxon>Hevea</taxon>
    </lineage>
</organism>
<sequence length="250" mass="29212">MSRLIRAARRTLVSYSSSSPSHTSPVHGFQVYNHFSSHLQWRNAISSLLFQSRPYATDKCTKSLFEANILRILHNEIEYQTEYAPPHQHATKFNSFVVQDRPGEQWMTMRSIFNDSEDIKLEATMFDGYESVPKFGDDTSGEDMRFHISLLVDISKRSGGDALEFVCSAWPDCLEIQKLYLLSRDSMLSRPYMGPDFRNLNPQLQERLREFLEARGVNDELSVFLHEYMKNKDRIELMQWFGKVKSFMEK</sequence>
<dbReference type="Proteomes" id="UP001174677">
    <property type="component" value="Chromosome 4"/>
</dbReference>
<dbReference type="InterPro" id="IPR036561">
    <property type="entry name" value="MAM33_sf"/>
</dbReference>
<evidence type="ECO:0008006" key="3">
    <source>
        <dbReference type="Google" id="ProtNLM"/>
    </source>
</evidence>
<protein>
    <recommendedName>
        <fullName evidence="3">Mitochondrial glycoprotein family protein</fullName>
    </recommendedName>
</protein>
<evidence type="ECO:0000313" key="1">
    <source>
        <dbReference type="EMBL" id="KAJ9184074.1"/>
    </source>
</evidence>
<name>A0ABQ9MYX8_HEVBR</name>
<proteinExistence type="predicted"/>
<dbReference type="Gene3D" id="3.10.280.10">
    <property type="entry name" value="Mitochondrial glycoprotein"/>
    <property type="match status" value="1"/>
</dbReference>
<dbReference type="PANTHER" id="PTHR10826:SF14">
    <property type="entry name" value="MITOCHONDRIAL GLYCOPROTEIN FAMILY PROTEIN"/>
    <property type="match status" value="1"/>
</dbReference>
<gene>
    <name evidence="1" type="ORF">P3X46_007854</name>
</gene>
<reference evidence="1" key="1">
    <citation type="journal article" date="2023" name="Plant Biotechnol. J.">
        <title>Chromosome-level wild Hevea brasiliensis genome provides new tools for genomic-assisted breeding and valuable loci to elevate rubber yield.</title>
        <authorList>
            <person name="Cheng H."/>
            <person name="Song X."/>
            <person name="Hu Y."/>
            <person name="Wu T."/>
            <person name="Yang Q."/>
            <person name="An Z."/>
            <person name="Feng S."/>
            <person name="Deng Z."/>
            <person name="Wu W."/>
            <person name="Zeng X."/>
            <person name="Tu M."/>
            <person name="Wang X."/>
            <person name="Huang H."/>
        </authorList>
    </citation>
    <scope>NUCLEOTIDE SEQUENCE</scope>
    <source>
        <strain evidence="1">MT/VB/25A 57/8</strain>
    </source>
</reference>